<dbReference type="Gene3D" id="3.30.1360.10">
    <property type="entry name" value="RNA polymerase, RBP11-like subunit"/>
    <property type="match status" value="1"/>
</dbReference>
<comment type="similarity">
    <text evidence="5">Belongs to the archaeal Rpo3/eukaryotic RPB3 RNA polymerase subunit family.</text>
</comment>
<dbReference type="InterPro" id="IPR011262">
    <property type="entry name" value="DNA-dir_RNA_pol_insert"/>
</dbReference>
<keyword evidence="10" id="KW-1185">Reference proteome</keyword>
<gene>
    <name evidence="9" type="ORF">BD410DRAFT_764744</name>
</gene>
<dbReference type="GO" id="GO:0005665">
    <property type="term" value="C:RNA polymerase II, core complex"/>
    <property type="evidence" value="ECO:0007669"/>
    <property type="project" value="TreeGrafter"/>
</dbReference>
<feature type="compositionally biased region" description="Gly residues" evidence="7">
    <location>
        <begin position="358"/>
        <end position="376"/>
    </location>
</feature>
<evidence type="ECO:0000256" key="2">
    <source>
        <dbReference type="ARBA" id="ARBA00022478"/>
    </source>
</evidence>
<evidence type="ECO:0000259" key="8">
    <source>
        <dbReference type="SMART" id="SM00662"/>
    </source>
</evidence>
<keyword evidence="4" id="KW-0539">Nucleus</keyword>
<evidence type="ECO:0000256" key="3">
    <source>
        <dbReference type="ARBA" id="ARBA00023163"/>
    </source>
</evidence>
<sequence length="389" mass="41874">MEFGEPIVRIRELKADRVNFVLENVDLAFANSLRRVVMADIPTIAIDMVEIEINTTVLADEFIAHRLGMVPLVSTNCDEGIRYTRDCTCEKYCQFCSVTLTLHVTCTEDGVTRDVTSHMLDVVAPDIAPSWAQTDMDEGGEELSKRGEKFGQPVGQGEDGVAPVLICKIRKGQELKVKCVAKKGIAKEHSKWSPCSAVAFEYDPHNKLRHTTHWFEVDERAEWPLSENAKEEEPPRDDMPFNFTAKPEKFYFEIETVGSLSPQEVVMKGLQELQTKLANLILGLKQEPEAEIQAGGDIAVPPVQTNGQVPTTWSQPAVNGRGNAWGANSPARPTDGGWGGGSSGGGGGWGTTAETSTGWGGGTSPAGAGSGGGWGGSSSPNPTASGWNV</sequence>
<dbReference type="SUPFAM" id="SSF55257">
    <property type="entry name" value="RBP11-like subunits of RNA polymerase"/>
    <property type="match status" value="1"/>
</dbReference>
<dbReference type="PROSITE" id="PS00446">
    <property type="entry name" value="RNA_POL_D_30KD"/>
    <property type="match status" value="1"/>
</dbReference>
<dbReference type="CDD" id="cd07031">
    <property type="entry name" value="RNAP_II_RPB3"/>
    <property type="match status" value="1"/>
</dbReference>
<keyword evidence="2 9" id="KW-0240">DNA-directed RNA polymerase</keyword>
<dbReference type="GO" id="GO:0003899">
    <property type="term" value="F:DNA-directed RNA polymerase activity"/>
    <property type="evidence" value="ECO:0007669"/>
    <property type="project" value="InterPro"/>
</dbReference>
<dbReference type="InterPro" id="IPR036603">
    <property type="entry name" value="RBP11-like"/>
</dbReference>
<evidence type="ECO:0000313" key="9">
    <source>
        <dbReference type="EMBL" id="TDL26258.1"/>
    </source>
</evidence>
<dbReference type="AlphaFoldDB" id="A0A4Y7QGD1"/>
<dbReference type="GO" id="GO:0006366">
    <property type="term" value="P:transcription by RNA polymerase II"/>
    <property type="evidence" value="ECO:0007669"/>
    <property type="project" value="TreeGrafter"/>
</dbReference>
<dbReference type="InterPro" id="IPR011263">
    <property type="entry name" value="DNA-dir_RNA_pol_RpoA/D/Rpb3"/>
</dbReference>
<dbReference type="Pfam" id="PF01000">
    <property type="entry name" value="RNA_pol_A_bac"/>
    <property type="match status" value="1"/>
</dbReference>
<dbReference type="Proteomes" id="UP000294933">
    <property type="component" value="Unassembled WGS sequence"/>
</dbReference>
<dbReference type="InterPro" id="IPR036643">
    <property type="entry name" value="RNApol_insert_sf"/>
</dbReference>
<evidence type="ECO:0000256" key="7">
    <source>
        <dbReference type="SAM" id="MobiDB-lite"/>
    </source>
</evidence>
<dbReference type="InterPro" id="IPR050518">
    <property type="entry name" value="Rpo3/RPB3_RNA_Pol_subunit"/>
</dbReference>
<evidence type="ECO:0000256" key="1">
    <source>
        <dbReference type="ARBA" id="ARBA00004123"/>
    </source>
</evidence>
<feature type="domain" description="DNA-directed RNA polymerase RpoA/D/Rpb3-type" evidence="8">
    <location>
        <begin position="17"/>
        <end position="283"/>
    </location>
</feature>
<dbReference type="GO" id="GO:0003677">
    <property type="term" value="F:DNA binding"/>
    <property type="evidence" value="ECO:0007669"/>
    <property type="project" value="InterPro"/>
</dbReference>
<dbReference type="STRING" id="50990.A0A4Y7QGD1"/>
<name>A0A4Y7QGD1_9AGAM</name>
<proteinExistence type="inferred from homology"/>
<dbReference type="PANTHER" id="PTHR11800">
    <property type="entry name" value="DNA-DIRECTED RNA POLYMERASE"/>
    <property type="match status" value="1"/>
</dbReference>
<dbReference type="HAMAP" id="MF_00320">
    <property type="entry name" value="RNApol_arch_Rpo3"/>
    <property type="match status" value="1"/>
</dbReference>
<dbReference type="FunFam" id="2.170.120.12:FF:000002">
    <property type="entry name" value="DNA-directed RNA polymerase II subunit RPB3"/>
    <property type="match status" value="1"/>
</dbReference>
<dbReference type="OrthoDB" id="270173at2759"/>
<evidence type="ECO:0000256" key="4">
    <source>
        <dbReference type="ARBA" id="ARBA00023242"/>
    </source>
</evidence>
<reference evidence="9 10" key="1">
    <citation type="submission" date="2018-06" db="EMBL/GenBank/DDBJ databases">
        <title>A transcriptomic atlas of mushroom development highlights an independent origin of complex multicellularity.</title>
        <authorList>
            <consortium name="DOE Joint Genome Institute"/>
            <person name="Krizsan K."/>
            <person name="Almasi E."/>
            <person name="Merenyi Z."/>
            <person name="Sahu N."/>
            <person name="Viragh M."/>
            <person name="Koszo T."/>
            <person name="Mondo S."/>
            <person name="Kiss B."/>
            <person name="Balint B."/>
            <person name="Kues U."/>
            <person name="Barry K."/>
            <person name="Hegedus J.C."/>
            <person name="Henrissat B."/>
            <person name="Johnson J."/>
            <person name="Lipzen A."/>
            <person name="Ohm R."/>
            <person name="Nagy I."/>
            <person name="Pangilinan J."/>
            <person name="Yan J."/>
            <person name="Xiong Y."/>
            <person name="Grigoriev I.V."/>
            <person name="Hibbett D.S."/>
            <person name="Nagy L.G."/>
        </authorList>
    </citation>
    <scope>NUCLEOTIDE SEQUENCE [LARGE SCALE GENOMIC DNA]</scope>
    <source>
        <strain evidence="9 10">SZMC22713</strain>
    </source>
</reference>
<dbReference type="Pfam" id="PF01193">
    <property type="entry name" value="RNA_pol_L"/>
    <property type="match status" value="1"/>
</dbReference>
<protein>
    <recommendedName>
        <fullName evidence="6">DNA-directed RNA polymerase II subunit RPB3</fullName>
    </recommendedName>
</protein>
<dbReference type="SMART" id="SM00662">
    <property type="entry name" value="RPOLD"/>
    <property type="match status" value="1"/>
</dbReference>
<dbReference type="PANTHER" id="PTHR11800:SF2">
    <property type="entry name" value="DNA-DIRECTED RNA POLYMERASE II SUBUNIT RPB3"/>
    <property type="match status" value="1"/>
</dbReference>
<dbReference type="SUPFAM" id="SSF56553">
    <property type="entry name" value="Insert subdomain of RNA polymerase alpha subunit"/>
    <property type="match status" value="1"/>
</dbReference>
<comment type="subcellular location">
    <subcellularLocation>
        <location evidence="1">Nucleus</location>
    </subcellularLocation>
</comment>
<organism evidence="9 10">
    <name type="scientific">Rickenella mellea</name>
    <dbReference type="NCBI Taxonomy" id="50990"/>
    <lineage>
        <taxon>Eukaryota</taxon>
        <taxon>Fungi</taxon>
        <taxon>Dikarya</taxon>
        <taxon>Basidiomycota</taxon>
        <taxon>Agaricomycotina</taxon>
        <taxon>Agaricomycetes</taxon>
        <taxon>Hymenochaetales</taxon>
        <taxon>Rickenellaceae</taxon>
        <taxon>Rickenella</taxon>
    </lineage>
</organism>
<accession>A0A4Y7QGD1</accession>
<dbReference type="VEuPathDB" id="FungiDB:BD410DRAFT_764744"/>
<evidence type="ECO:0000256" key="5">
    <source>
        <dbReference type="ARBA" id="ARBA00025804"/>
    </source>
</evidence>
<evidence type="ECO:0000313" key="10">
    <source>
        <dbReference type="Proteomes" id="UP000294933"/>
    </source>
</evidence>
<dbReference type="Gene3D" id="2.170.120.12">
    <property type="entry name" value="DNA-directed RNA polymerase, insert domain"/>
    <property type="match status" value="1"/>
</dbReference>
<feature type="compositionally biased region" description="Polar residues" evidence="7">
    <location>
        <begin position="380"/>
        <end position="389"/>
    </location>
</feature>
<feature type="region of interest" description="Disordered" evidence="7">
    <location>
        <begin position="319"/>
        <end position="389"/>
    </location>
</feature>
<dbReference type="EMBL" id="ML170162">
    <property type="protein sequence ID" value="TDL26258.1"/>
    <property type="molecule type" value="Genomic_DNA"/>
</dbReference>
<dbReference type="InterPro" id="IPR022842">
    <property type="entry name" value="RNAP_Rpo3/Rpb3/RPAC1"/>
</dbReference>
<dbReference type="InterPro" id="IPR001514">
    <property type="entry name" value="DNA-dir_RNA_pol_30-40kDasu_CS"/>
</dbReference>
<dbReference type="GO" id="GO:0046983">
    <property type="term" value="F:protein dimerization activity"/>
    <property type="evidence" value="ECO:0007669"/>
    <property type="project" value="InterPro"/>
</dbReference>
<keyword evidence="3" id="KW-0804">Transcription</keyword>
<feature type="compositionally biased region" description="Gly residues" evidence="7">
    <location>
        <begin position="336"/>
        <end position="350"/>
    </location>
</feature>
<evidence type="ECO:0000256" key="6">
    <source>
        <dbReference type="ARBA" id="ARBA00072506"/>
    </source>
</evidence>